<accession>A0A759MCV1</accession>
<reference evidence="1" key="2">
    <citation type="submission" date="2020-02" db="EMBL/GenBank/DDBJ databases">
        <authorList>
            <consortium name="NCBI Pathogen Detection Project"/>
        </authorList>
    </citation>
    <scope>NUCLEOTIDE SEQUENCE</scope>
    <source>
        <strain evidence="1">MA.CK_97/00003274</strain>
    </source>
</reference>
<protein>
    <submittedName>
        <fullName evidence="1">DUF2620 family protein</fullName>
    </submittedName>
</protein>
<comment type="caution">
    <text evidence="1">The sequence shown here is derived from an EMBL/GenBank/DDBJ whole genome shotgun (WGS) entry which is preliminary data.</text>
</comment>
<dbReference type="InterPro" id="IPR021238">
    <property type="entry name" value="DUF2620"/>
</dbReference>
<reference evidence="1" key="1">
    <citation type="journal article" date="2018" name="Genome Biol.">
        <title>SKESA: strategic k-mer extension for scrupulous assemblies.</title>
        <authorList>
            <person name="Souvorov A."/>
            <person name="Agarwala R."/>
            <person name="Lipman D.J."/>
        </authorList>
    </citation>
    <scope>NUCLEOTIDE SEQUENCE</scope>
    <source>
        <strain evidence="1">MA.CK_97/00003274</strain>
    </source>
</reference>
<gene>
    <name evidence="1" type="ORF">G8R56_005193</name>
</gene>
<dbReference type="Pfam" id="PF10941">
    <property type="entry name" value="DUF2620"/>
    <property type="match status" value="1"/>
</dbReference>
<organism evidence="1">
    <name type="scientific">Salmonella enterica</name>
    <name type="common">Salmonella choleraesuis</name>
    <dbReference type="NCBI Taxonomy" id="28901"/>
    <lineage>
        <taxon>Bacteria</taxon>
        <taxon>Pseudomonadati</taxon>
        <taxon>Pseudomonadota</taxon>
        <taxon>Gammaproteobacteria</taxon>
        <taxon>Enterobacterales</taxon>
        <taxon>Enterobacteriaceae</taxon>
        <taxon>Salmonella</taxon>
    </lineage>
</organism>
<evidence type="ECO:0000313" key="1">
    <source>
        <dbReference type="EMBL" id="HAG1966892.1"/>
    </source>
</evidence>
<name>A0A759MCV1_SALER</name>
<dbReference type="AlphaFoldDB" id="A0A759MCV1"/>
<proteinExistence type="predicted"/>
<dbReference type="EMBL" id="DAAXPA010000024">
    <property type="protein sequence ID" value="HAG1966892.1"/>
    <property type="molecule type" value="Genomic_DNA"/>
</dbReference>
<sequence>MINVIRIAVGGQLVKKEIKELLERLGNQSIQADIFTDMDASAKVKSGEYDFYMGACQSGAGGALAMAYAIIGRDKCSTIANAVKKPTAESVSKDINNGVKAFGFTNDRYELAVEAFVSAIKL</sequence>